<comment type="caution">
    <text evidence="2">The sequence shown here is derived from an EMBL/GenBank/DDBJ whole genome shotgun (WGS) entry which is preliminary data.</text>
</comment>
<sequence length="89" mass="9602">MPISKKARVQREHKAAEKAGTRAPVKANGLPVKAAKPMSMCANCRKELVSSNIKQLEAHAETHEGKGWPKEKCFPNDFQATAESSTAAA</sequence>
<evidence type="ECO:0000313" key="3">
    <source>
        <dbReference type="EMBL" id="KAE9971273.1"/>
    </source>
</evidence>
<dbReference type="EMBL" id="WNWQ01000299">
    <property type="protein sequence ID" value="KAE9971273.1"/>
    <property type="molecule type" value="Genomic_DNA"/>
</dbReference>
<feature type="compositionally biased region" description="Basic and acidic residues" evidence="1">
    <location>
        <begin position="9"/>
        <end position="20"/>
    </location>
</feature>
<dbReference type="Proteomes" id="UP000433883">
    <property type="component" value="Unassembled WGS sequence"/>
</dbReference>
<dbReference type="Proteomes" id="UP000447873">
    <property type="component" value="Unassembled WGS sequence"/>
</dbReference>
<dbReference type="OrthoDB" id="2532623at2759"/>
<gene>
    <name evidence="3" type="ORF">BLS_004500</name>
    <name evidence="2" type="ORF">EG328_007562</name>
</gene>
<dbReference type="EMBL" id="WNWS01000409">
    <property type="protein sequence ID" value="KAE9968411.1"/>
    <property type="molecule type" value="Genomic_DNA"/>
</dbReference>
<protein>
    <submittedName>
        <fullName evidence="2">Uncharacterized protein</fullName>
    </submittedName>
</protein>
<organism evidence="2 4">
    <name type="scientific">Venturia inaequalis</name>
    <name type="common">Apple scab fungus</name>
    <dbReference type="NCBI Taxonomy" id="5025"/>
    <lineage>
        <taxon>Eukaryota</taxon>
        <taxon>Fungi</taxon>
        <taxon>Dikarya</taxon>
        <taxon>Ascomycota</taxon>
        <taxon>Pezizomycotina</taxon>
        <taxon>Dothideomycetes</taxon>
        <taxon>Pleosporomycetidae</taxon>
        <taxon>Venturiales</taxon>
        <taxon>Venturiaceae</taxon>
        <taxon>Venturia</taxon>
    </lineage>
</organism>
<feature type="region of interest" description="Disordered" evidence="1">
    <location>
        <begin position="1"/>
        <end position="23"/>
    </location>
</feature>
<name>A0A8H3YT68_VENIN</name>
<dbReference type="AlphaFoldDB" id="A0A8H3YT68"/>
<proteinExistence type="predicted"/>
<accession>A0A8H3YT68</accession>
<evidence type="ECO:0000313" key="4">
    <source>
        <dbReference type="Proteomes" id="UP000447873"/>
    </source>
</evidence>
<evidence type="ECO:0000313" key="2">
    <source>
        <dbReference type="EMBL" id="KAE9968411.1"/>
    </source>
</evidence>
<reference evidence="2 4" key="1">
    <citation type="submission" date="2018-12" db="EMBL/GenBank/DDBJ databases">
        <title>Venturia inaequalis Genome Resource.</title>
        <authorList>
            <person name="Lichtner F.J."/>
        </authorList>
    </citation>
    <scope>NUCLEOTIDE SEQUENCE [LARGE SCALE GENOMIC DNA]</scope>
    <source>
        <strain evidence="2 4">120213</strain>
        <strain evidence="3">Bline_iso_100314</strain>
    </source>
</reference>
<evidence type="ECO:0000256" key="1">
    <source>
        <dbReference type="SAM" id="MobiDB-lite"/>
    </source>
</evidence>